<evidence type="ECO:0000256" key="3">
    <source>
        <dbReference type="ARBA" id="ARBA00022692"/>
    </source>
</evidence>
<dbReference type="eggNOG" id="ENOG50331N9">
    <property type="taxonomic scope" value="Bacteria"/>
</dbReference>
<evidence type="ECO:0000256" key="5">
    <source>
        <dbReference type="ARBA" id="ARBA00023136"/>
    </source>
</evidence>
<dbReference type="OrthoDB" id="5405758at2"/>
<evidence type="ECO:0000313" key="8">
    <source>
        <dbReference type="Proteomes" id="UP000002534"/>
    </source>
</evidence>
<dbReference type="Proteomes" id="UP000002534">
    <property type="component" value="Chromosome"/>
</dbReference>
<feature type="transmembrane region" description="Helical" evidence="6">
    <location>
        <begin position="17"/>
        <end position="50"/>
    </location>
</feature>
<reference evidence="8" key="1">
    <citation type="submission" date="2005-10" db="EMBL/GenBank/DDBJ databases">
        <title>Complete sequence of Pelobacter carbinolicus DSM 2380.</title>
        <authorList>
            <person name="Copeland A."/>
            <person name="Lucas S."/>
            <person name="Lapidus A."/>
            <person name="Barry K."/>
            <person name="Detter J.C."/>
            <person name="Glavina T."/>
            <person name="Hammon N."/>
            <person name="Israni S."/>
            <person name="Pitluck S."/>
            <person name="Chertkov O."/>
            <person name="Schmutz J."/>
            <person name="Larimer F."/>
            <person name="Land M."/>
            <person name="Kyrpides N."/>
            <person name="Ivanova N."/>
            <person name="Richardson P."/>
        </authorList>
    </citation>
    <scope>NUCLEOTIDE SEQUENCE [LARGE SCALE GENOMIC DNA]</scope>
    <source>
        <strain evidence="8">DSM 2380 / NBRC 103641 / GraBd1</strain>
    </source>
</reference>
<dbReference type="AlphaFoldDB" id="Q3A8L5"/>
<dbReference type="RefSeq" id="WP_011339661.1">
    <property type="nucleotide sequence ID" value="NC_007498.2"/>
</dbReference>
<dbReference type="InterPro" id="IPR005598">
    <property type="entry name" value="ATP_synth_I"/>
</dbReference>
<evidence type="ECO:0000256" key="6">
    <source>
        <dbReference type="SAM" id="Phobius"/>
    </source>
</evidence>
<gene>
    <name evidence="7" type="primary">atpI</name>
    <name evidence="7" type="ordered locus">Pcar_0014</name>
</gene>
<organism evidence="7 8">
    <name type="scientific">Syntrophotalea carbinolica (strain DSM 2380 / NBRC 103641 / GraBd1)</name>
    <name type="common">Pelobacter carbinolicus</name>
    <dbReference type="NCBI Taxonomy" id="338963"/>
    <lineage>
        <taxon>Bacteria</taxon>
        <taxon>Pseudomonadati</taxon>
        <taxon>Thermodesulfobacteriota</taxon>
        <taxon>Desulfuromonadia</taxon>
        <taxon>Desulfuromonadales</taxon>
        <taxon>Syntrophotaleaceae</taxon>
        <taxon>Syntrophotalea</taxon>
    </lineage>
</organism>
<feature type="transmembrane region" description="Helical" evidence="6">
    <location>
        <begin position="70"/>
        <end position="92"/>
    </location>
</feature>
<feature type="transmembrane region" description="Helical" evidence="6">
    <location>
        <begin position="99"/>
        <end position="121"/>
    </location>
</feature>
<keyword evidence="5 6" id="KW-0472">Membrane</keyword>
<evidence type="ECO:0000256" key="1">
    <source>
        <dbReference type="ARBA" id="ARBA00004651"/>
    </source>
</evidence>
<dbReference type="GO" id="GO:0005886">
    <property type="term" value="C:plasma membrane"/>
    <property type="evidence" value="ECO:0007669"/>
    <property type="project" value="UniProtKB-SubCell"/>
</dbReference>
<sequence length="122" mass="12763">MTTGSDTIIRDLSRRNWLILGAMVLGSLLWQSRAVTVGVLGGGLTVIGGFQTLHRSLSRLLSVPGQRSGLGFQCGSFIRLACLAGAIFVLIGPLKAHPLALSIGLSVVVANLLWTTLLLGLA</sequence>
<dbReference type="Pfam" id="PF03899">
    <property type="entry name" value="ATP-synt_I"/>
    <property type="match status" value="1"/>
</dbReference>
<accession>Q3A8L5</accession>
<keyword evidence="8" id="KW-1185">Reference proteome</keyword>
<dbReference type="STRING" id="338963.Pcar_0014"/>
<evidence type="ECO:0000256" key="4">
    <source>
        <dbReference type="ARBA" id="ARBA00022989"/>
    </source>
</evidence>
<protein>
    <submittedName>
        <fullName evidence="7">ATP synthase-associated magnesium import membrane protein AtpI</fullName>
    </submittedName>
</protein>
<dbReference type="EMBL" id="CP000142">
    <property type="protein sequence ID" value="ABA87277.1"/>
    <property type="molecule type" value="Genomic_DNA"/>
</dbReference>
<name>Q3A8L5_SYNC1</name>
<dbReference type="HOGENOM" id="CLU_161276_0_0_7"/>
<comment type="subcellular location">
    <subcellularLocation>
        <location evidence="1">Cell membrane</location>
        <topology evidence="1">Multi-pass membrane protein</topology>
    </subcellularLocation>
</comment>
<proteinExistence type="predicted"/>
<dbReference type="KEGG" id="pca:Pcar_0014"/>
<reference evidence="7 8" key="2">
    <citation type="journal article" date="2012" name="BMC Genomics">
        <title>The genome of Pelobacter carbinolicus reveals surprising metabolic capabilities and physiological features.</title>
        <authorList>
            <person name="Aklujkar M."/>
            <person name="Haveman S.A."/>
            <person name="Didonato R.Jr."/>
            <person name="Chertkov O."/>
            <person name="Han C.S."/>
            <person name="Land M.L."/>
            <person name="Brown P."/>
            <person name="Lovley D.R."/>
        </authorList>
    </citation>
    <scope>NUCLEOTIDE SEQUENCE [LARGE SCALE GENOMIC DNA]</scope>
    <source>
        <strain evidence="8">DSM 2380 / NBRC 103641 / GraBd1</strain>
    </source>
</reference>
<keyword evidence="2" id="KW-1003">Cell membrane</keyword>
<keyword evidence="4 6" id="KW-1133">Transmembrane helix</keyword>
<keyword evidence="3 6" id="KW-0812">Transmembrane</keyword>
<evidence type="ECO:0000313" key="7">
    <source>
        <dbReference type="EMBL" id="ABA87277.1"/>
    </source>
</evidence>
<evidence type="ECO:0000256" key="2">
    <source>
        <dbReference type="ARBA" id="ARBA00022475"/>
    </source>
</evidence>